<sequence>MKVVVAIDSLKNSLTSVEAGRAIEAGVRKAYGGHPVQVIVKPLADGGEGTVEALVDGLDGELRYVGVQGPLGEAVSCPYGYLPEMEAAVIEMAGAAGLGLVPSEQRNPLHTTTYGVGQVMAQAIEAGIRHFIIGLGGSSTSDCGVGMLQALGYIFRDAQGKPIGLGGQEVGRIASVDDSQVLPALKDCTFDVACDVTNPLFGNWGAAYIFGPQKGASPQDVKVLDDASRSFAAVTQRYTGHDLSQTAGAGAAGGMGFAFLAYLHGRLRSGIQIVLDSIRLAEAVQDADYVITGEGRLDAQTAMGKAPIGVAKLAKQYGAKVIALAGCTTADAAECNHQGIDAFFSIVDKAMPLEEAMNKETALRNMTNTAQQVFNLIRAVS</sequence>
<name>A0A2S0M4A0_MEGEL</name>
<dbReference type="SUPFAM" id="SSF110738">
    <property type="entry name" value="Glycerate kinase I"/>
    <property type="match status" value="1"/>
</dbReference>
<gene>
    <name evidence="5" type="ORF">C6Y28_00850</name>
</gene>
<dbReference type="EMBL" id="CP027569">
    <property type="protein sequence ID" value="AVO26294.1"/>
    <property type="molecule type" value="Genomic_DNA"/>
</dbReference>
<dbReference type="PANTHER" id="PTHR21599">
    <property type="entry name" value="GLYCERATE KINASE"/>
    <property type="match status" value="1"/>
</dbReference>
<dbReference type="Gene3D" id="3.90.1510.10">
    <property type="entry name" value="Glycerate kinase, domain 2"/>
    <property type="match status" value="1"/>
</dbReference>
<accession>A0A2S0M4A0</accession>
<comment type="similarity">
    <text evidence="1 4">Belongs to the glycerate kinase type-1 family.</text>
</comment>
<evidence type="ECO:0000313" key="5">
    <source>
        <dbReference type="EMBL" id="AVO26294.1"/>
    </source>
</evidence>
<protein>
    <submittedName>
        <fullName evidence="5">Glycerate kinase</fullName>
    </submittedName>
</protein>
<dbReference type="Proteomes" id="UP000238358">
    <property type="component" value="Chromosome"/>
</dbReference>
<dbReference type="RefSeq" id="WP_027895305.1">
    <property type="nucleotide sequence ID" value="NZ_CP027569.1"/>
</dbReference>
<dbReference type="InterPro" id="IPR018197">
    <property type="entry name" value="Glycerate_kinase_RE-like"/>
</dbReference>
<evidence type="ECO:0000256" key="3">
    <source>
        <dbReference type="ARBA" id="ARBA00022777"/>
    </source>
</evidence>
<dbReference type="OrthoDB" id="9774290at2"/>
<dbReference type="Pfam" id="PF02595">
    <property type="entry name" value="Gly_kinase"/>
    <property type="match status" value="1"/>
</dbReference>
<keyword evidence="2 4" id="KW-0808">Transferase</keyword>
<dbReference type="GO" id="GO:0008887">
    <property type="term" value="F:glycerate kinase activity"/>
    <property type="evidence" value="ECO:0007669"/>
    <property type="project" value="UniProtKB-UniRule"/>
</dbReference>
<dbReference type="PIRSF" id="PIRSF006078">
    <property type="entry name" value="GlxK"/>
    <property type="match status" value="1"/>
</dbReference>
<evidence type="ECO:0000313" key="6">
    <source>
        <dbReference type="Proteomes" id="UP000238358"/>
    </source>
</evidence>
<dbReference type="NCBIfam" id="TIGR00045">
    <property type="entry name" value="glycerate kinase"/>
    <property type="match status" value="1"/>
</dbReference>
<dbReference type="PANTHER" id="PTHR21599:SF0">
    <property type="entry name" value="GLYCERATE KINASE"/>
    <property type="match status" value="1"/>
</dbReference>
<reference evidence="5 6" key="1">
    <citation type="journal article" date="2018" name="Genome Announc.">
        <title>Complete genomes of two Megasphaera elsdenii strains, NCIMB 702410 and ATCC 25940.</title>
        <authorList>
            <person name="Hatmaker E.A."/>
            <person name="O'Dell K."/>
            <person name="Riley L.A."/>
            <person name="Klingeman D.M."/>
            <person name="Guss A.M."/>
        </authorList>
    </citation>
    <scope>NUCLEOTIDE SEQUENCE [LARGE SCALE GENOMIC DNA]</scope>
    <source>
        <strain evidence="5 6">NCIMB702410</strain>
    </source>
</reference>
<proteinExistence type="inferred from homology"/>
<dbReference type="InterPro" id="IPR018193">
    <property type="entry name" value="Glyc_kinase_flavodox-like_fold"/>
</dbReference>
<keyword evidence="3 4" id="KW-0418">Kinase</keyword>
<dbReference type="InterPro" id="IPR036129">
    <property type="entry name" value="Glycerate_kinase_sf"/>
</dbReference>
<evidence type="ECO:0000256" key="2">
    <source>
        <dbReference type="ARBA" id="ARBA00022679"/>
    </source>
</evidence>
<dbReference type="GO" id="GO:0031388">
    <property type="term" value="P:organic acid phosphorylation"/>
    <property type="evidence" value="ECO:0007669"/>
    <property type="project" value="UniProtKB-UniRule"/>
</dbReference>
<dbReference type="AlphaFoldDB" id="A0A2S0M4A0"/>
<evidence type="ECO:0000256" key="4">
    <source>
        <dbReference type="PIRNR" id="PIRNR006078"/>
    </source>
</evidence>
<evidence type="ECO:0000256" key="1">
    <source>
        <dbReference type="ARBA" id="ARBA00006284"/>
    </source>
</evidence>
<dbReference type="InterPro" id="IPR004381">
    <property type="entry name" value="Glycerate_kinase"/>
</dbReference>
<dbReference type="Gene3D" id="3.40.50.10350">
    <property type="entry name" value="Glycerate kinase, domain 1"/>
    <property type="match status" value="1"/>
</dbReference>
<organism evidence="5 6">
    <name type="scientific">Megasphaera elsdenii</name>
    <dbReference type="NCBI Taxonomy" id="907"/>
    <lineage>
        <taxon>Bacteria</taxon>
        <taxon>Bacillati</taxon>
        <taxon>Bacillota</taxon>
        <taxon>Negativicutes</taxon>
        <taxon>Veillonellales</taxon>
        <taxon>Veillonellaceae</taxon>
        <taxon>Megasphaera</taxon>
    </lineage>
</organism>